<keyword evidence="4" id="KW-1185">Reference proteome</keyword>
<name>A0A4Q4RRK2_9PLEO</name>
<feature type="transmembrane region" description="Helical" evidence="2">
    <location>
        <begin position="189"/>
        <end position="209"/>
    </location>
</feature>
<protein>
    <submittedName>
        <fullName evidence="3">Uncharacterized protein</fullName>
    </submittedName>
</protein>
<feature type="compositionally biased region" description="Pro residues" evidence="1">
    <location>
        <begin position="26"/>
        <end position="36"/>
    </location>
</feature>
<dbReference type="EMBL" id="PEJP01000029">
    <property type="protein sequence ID" value="RYO59672.1"/>
    <property type="molecule type" value="Genomic_DNA"/>
</dbReference>
<feature type="compositionally biased region" description="Low complexity" evidence="1">
    <location>
        <begin position="1"/>
        <end position="25"/>
    </location>
</feature>
<comment type="caution">
    <text evidence="3">The sequence shown here is derived from an EMBL/GenBank/DDBJ whole genome shotgun (WGS) entry which is preliminary data.</text>
</comment>
<dbReference type="AlphaFoldDB" id="A0A4Q4RRK2"/>
<sequence length="425" mass="46318">MSSSTSQPQATPQATPYAPDATSAAPPSPVPTPPPKSVARLSDATNANATSTANANSPRTQASSSPAPGVPTTGPTASIPNTTAPQATETETEEHLSFNDKLNAGDRYWKFKFGLGAIAIITGLVGIGCFAYLMTTDLYTNNDYYYLGYNSYAVWPGLITWSVSVAFVALCMIVFIVRKRPVHPGVRVTMDLLLWLAFIITAMFAIFAFRDVLDYGLYGGPDGYSYGSGGGDYVLASNGTWVWEQDTSYVNSPRDCDYYGFNNCEEQDAYVNKLWAEKGTRANTTLTGVVCQFFGLVIHFALFVWACVDCHRHNRSKTSKDAEKIAANIVQTMITNGAIVPPPGQAHMKPQPGQVMYYQMPPNQQGYPMQPQYMQQGPGQMQQFGQHPQMMQPQQRMSPGQYPMAKPGMPPVAPVNEKSAGARYA</sequence>
<evidence type="ECO:0000256" key="2">
    <source>
        <dbReference type="SAM" id="Phobius"/>
    </source>
</evidence>
<dbReference type="Proteomes" id="UP000293823">
    <property type="component" value="Unassembled WGS sequence"/>
</dbReference>
<gene>
    <name evidence="3" type="ORF">AA0113_g7497</name>
</gene>
<organism evidence="3 4">
    <name type="scientific">Alternaria arborescens</name>
    <dbReference type="NCBI Taxonomy" id="156630"/>
    <lineage>
        <taxon>Eukaryota</taxon>
        <taxon>Fungi</taxon>
        <taxon>Dikarya</taxon>
        <taxon>Ascomycota</taxon>
        <taxon>Pezizomycotina</taxon>
        <taxon>Dothideomycetes</taxon>
        <taxon>Pleosporomycetidae</taxon>
        <taxon>Pleosporales</taxon>
        <taxon>Pleosporineae</taxon>
        <taxon>Pleosporaceae</taxon>
        <taxon>Alternaria</taxon>
        <taxon>Alternaria sect. Alternaria</taxon>
    </lineage>
</organism>
<feature type="compositionally biased region" description="Low complexity" evidence="1">
    <location>
        <begin position="44"/>
        <end position="78"/>
    </location>
</feature>
<keyword evidence="2" id="KW-0472">Membrane</keyword>
<accession>A0A4Q4RRK2</accession>
<dbReference type="OrthoDB" id="5279542at2759"/>
<evidence type="ECO:0000256" key="1">
    <source>
        <dbReference type="SAM" id="MobiDB-lite"/>
    </source>
</evidence>
<feature type="region of interest" description="Disordered" evidence="1">
    <location>
        <begin position="1"/>
        <end position="97"/>
    </location>
</feature>
<reference evidence="4" key="1">
    <citation type="journal article" date="2019" name="bioRxiv">
        <title>Genomics, evolutionary history and diagnostics of the Alternaria alternata species group including apple and Asian pear pathotypes.</title>
        <authorList>
            <person name="Armitage A.D."/>
            <person name="Cockerton H.M."/>
            <person name="Sreenivasaprasad S."/>
            <person name="Woodhall J.W."/>
            <person name="Lane C.R."/>
            <person name="Harrison R.J."/>
            <person name="Clarkson J.P."/>
        </authorList>
    </citation>
    <scope>NUCLEOTIDE SEQUENCE [LARGE SCALE GENOMIC DNA]</scope>
    <source>
        <strain evidence="4">RGR 97.0016</strain>
    </source>
</reference>
<feature type="transmembrane region" description="Helical" evidence="2">
    <location>
        <begin position="153"/>
        <end position="177"/>
    </location>
</feature>
<feature type="transmembrane region" description="Helical" evidence="2">
    <location>
        <begin position="113"/>
        <end position="133"/>
    </location>
</feature>
<feature type="compositionally biased region" description="Low complexity" evidence="1">
    <location>
        <begin position="392"/>
        <end position="401"/>
    </location>
</feature>
<feature type="region of interest" description="Disordered" evidence="1">
    <location>
        <begin position="392"/>
        <end position="425"/>
    </location>
</feature>
<evidence type="ECO:0000313" key="4">
    <source>
        <dbReference type="Proteomes" id="UP000293823"/>
    </source>
</evidence>
<proteinExistence type="predicted"/>
<feature type="transmembrane region" description="Helical" evidence="2">
    <location>
        <begin position="286"/>
        <end position="308"/>
    </location>
</feature>
<keyword evidence="2" id="KW-0812">Transmembrane</keyword>
<keyword evidence="2" id="KW-1133">Transmembrane helix</keyword>
<evidence type="ECO:0000313" key="3">
    <source>
        <dbReference type="EMBL" id="RYO59672.1"/>
    </source>
</evidence>